<evidence type="ECO:0000256" key="6">
    <source>
        <dbReference type="ARBA" id="ARBA00038445"/>
    </source>
</evidence>
<evidence type="ECO:0000256" key="5">
    <source>
        <dbReference type="ARBA" id="ARBA00023136"/>
    </source>
</evidence>
<accession>A0AAV3RFA1</accession>
<feature type="active site" evidence="9">
    <location>
        <position position="96"/>
    </location>
</feature>
<dbReference type="PROSITE" id="PS00761">
    <property type="entry name" value="SPASE_I_3"/>
    <property type="match status" value="1"/>
</dbReference>
<feature type="active site" evidence="9">
    <location>
        <position position="52"/>
    </location>
</feature>
<evidence type="ECO:0000256" key="9">
    <source>
        <dbReference type="PIRSR" id="PIRSR600223-1"/>
    </source>
</evidence>
<dbReference type="EMBL" id="BAABME010009046">
    <property type="protein sequence ID" value="GAA0174371.1"/>
    <property type="molecule type" value="Genomic_DNA"/>
</dbReference>
<keyword evidence="3" id="KW-0378">Hydrolase</keyword>
<dbReference type="SUPFAM" id="SSF51306">
    <property type="entry name" value="LexA/Signal peptidase"/>
    <property type="match status" value="1"/>
</dbReference>
<keyword evidence="11" id="KW-0645">Protease</keyword>
<proteinExistence type="inferred from homology"/>
<comment type="subcellular location">
    <subcellularLocation>
        <location evidence="1">Mitochondrion inner membrane</location>
    </subcellularLocation>
</comment>
<keyword evidence="12" id="KW-1185">Reference proteome</keyword>
<dbReference type="Pfam" id="PF10502">
    <property type="entry name" value="Peptidase_S26"/>
    <property type="match status" value="2"/>
</dbReference>
<comment type="similarity">
    <text evidence="6">Belongs to the peptidase S26 family. IMP1 subfamily.</text>
</comment>
<dbReference type="InterPro" id="IPR052064">
    <property type="entry name" value="Mito_IMP1_subunit"/>
</dbReference>
<dbReference type="Gene3D" id="2.10.109.10">
    <property type="entry name" value="Umud Fragment, subunit A"/>
    <property type="match status" value="1"/>
</dbReference>
<dbReference type="PANTHER" id="PTHR12383">
    <property type="entry name" value="PROTEASE FAMILY S26 MITOCHONDRIAL INNER MEMBRANE PROTEASE-RELATED"/>
    <property type="match status" value="1"/>
</dbReference>
<name>A0AAV3RFA1_LITER</name>
<gene>
    <name evidence="11" type="ORF">LIER_27774</name>
</gene>
<feature type="domain" description="Peptidase S26" evidence="10">
    <location>
        <begin position="29"/>
        <end position="108"/>
    </location>
</feature>
<dbReference type="InterPro" id="IPR019758">
    <property type="entry name" value="Pept_S26A_signal_pept_1_CS"/>
</dbReference>
<keyword evidence="4" id="KW-0496">Mitochondrion</keyword>
<dbReference type="GO" id="GO:0006627">
    <property type="term" value="P:protein processing involved in protein targeting to mitochondrion"/>
    <property type="evidence" value="ECO:0007669"/>
    <property type="project" value="TreeGrafter"/>
</dbReference>
<dbReference type="InterPro" id="IPR000223">
    <property type="entry name" value="Pept_S26A_signal_pept_1"/>
</dbReference>
<evidence type="ECO:0000256" key="4">
    <source>
        <dbReference type="ARBA" id="ARBA00023128"/>
    </source>
</evidence>
<comment type="caution">
    <text evidence="11">The sequence shown here is derived from an EMBL/GenBank/DDBJ whole genome shotgun (WGS) entry which is preliminary data.</text>
</comment>
<dbReference type="AlphaFoldDB" id="A0AAV3RFA1"/>
<feature type="domain" description="Peptidase S26" evidence="10">
    <location>
        <begin position="116"/>
        <end position="161"/>
    </location>
</feature>
<keyword evidence="2" id="KW-0999">Mitochondrion inner membrane</keyword>
<evidence type="ECO:0000256" key="2">
    <source>
        <dbReference type="ARBA" id="ARBA00022792"/>
    </source>
</evidence>
<evidence type="ECO:0000256" key="7">
    <source>
        <dbReference type="ARBA" id="ARBA00054895"/>
    </source>
</evidence>
<evidence type="ECO:0000256" key="8">
    <source>
        <dbReference type="ARBA" id="ARBA00064368"/>
    </source>
</evidence>
<protein>
    <submittedName>
        <fullName evidence="11">Protease</fullName>
    </submittedName>
</protein>
<sequence length="170" mass="19007">MRFELLKYLRGWSICGKAKDAIDQSLQFTNFLCLLHLTNTYICSTTIVYGPSMLPTLKMTGDVLLVEHVSPLLGKLECGDIVVVQSPDNPRKTISKRILGMEGDKVTFLLDPNQTHTRRTVKVPKGHVWVQGDNVYASKDSRQLGPIPYGLVLGRAFYRVWPPNGFGSLS</sequence>
<dbReference type="GO" id="GO:0006465">
    <property type="term" value="P:signal peptide processing"/>
    <property type="evidence" value="ECO:0007669"/>
    <property type="project" value="InterPro"/>
</dbReference>
<evidence type="ECO:0000256" key="3">
    <source>
        <dbReference type="ARBA" id="ARBA00022801"/>
    </source>
</evidence>
<evidence type="ECO:0000259" key="10">
    <source>
        <dbReference type="Pfam" id="PF10502"/>
    </source>
</evidence>
<dbReference type="GO" id="GO:0004252">
    <property type="term" value="F:serine-type endopeptidase activity"/>
    <property type="evidence" value="ECO:0007669"/>
    <property type="project" value="InterPro"/>
</dbReference>
<dbReference type="InterPro" id="IPR036286">
    <property type="entry name" value="LexA/Signal_pep-like_sf"/>
</dbReference>
<comment type="subunit">
    <text evidence="8">Heterodimer of 2 subunits, IMP1A/B and IMP12.</text>
</comment>
<organism evidence="11 12">
    <name type="scientific">Lithospermum erythrorhizon</name>
    <name type="common">Purple gromwell</name>
    <name type="synonym">Lithospermum officinale var. erythrorhizon</name>
    <dbReference type="NCBI Taxonomy" id="34254"/>
    <lineage>
        <taxon>Eukaryota</taxon>
        <taxon>Viridiplantae</taxon>
        <taxon>Streptophyta</taxon>
        <taxon>Embryophyta</taxon>
        <taxon>Tracheophyta</taxon>
        <taxon>Spermatophyta</taxon>
        <taxon>Magnoliopsida</taxon>
        <taxon>eudicotyledons</taxon>
        <taxon>Gunneridae</taxon>
        <taxon>Pentapetalae</taxon>
        <taxon>asterids</taxon>
        <taxon>lamiids</taxon>
        <taxon>Boraginales</taxon>
        <taxon>Boraginaceae</taxon>
        <taxon>Boraginoideae</taxon>
        <taxon>Lithospermeae</taxon>
        <taxon>Lithospermum</taxon>
    </lineage>
</organism>
<reference evidence="11 12" key="1">
    <citation type="submission" date="2024-01" db="EMBL/GenBank/DDBJ databases">
        <title>The complete chloroplast genome sequence of Lithospermum erythrorhizon: insights into the phylogenetic relationship among Boraginaceae species and the maternal lineages of purple gromwells.</title>
        <authorList>
            <person name="Okada T."/>
            <person name="Watanabe K."/>
        </authorList>
    </citation>
    <scope>NUCLEOTIDE SEQUENCE [LARGE SCALE GENOMIC DNA]</scope>
</reference>
<dbReference type="PRINTS" id="PR00727">
    <property type="entry name" value="LEADERPTASE"/>
</dbReference>
<dbReference type="FunFam" id="2.10.109.10:FF:000014">
    <property type="entry name" value="Inner membrane protease subunit 1"/>
    <property type="match status" value="1"/>
</dbReference>
<keyword evidence="5" id="KW-0472">Membrane</keyword>
<evidence type="ECO:0000256" key="1">
    <source>
        <dbReference type="ARBA" id="ARBA00004273"/>
    </source>
</evidence>
<dbReference type="NCBIfam" id="TIGR02227">
    <property type="entry name" value="sigpep_I_bact"/>
    <property type="match status" value="1"/>
</dbReference>
<dbReference type="InterPro" id="IPR019533">
    <property type="entry name" value="Peptidase_S26"/>
</dbReference>
<dbReference type="Proteomes" id="UP001454036">
    <property type="component" value="Unassembled WGS sequence"/>
</dbReference>
<dbReference type="GO" id="GO:0042720">
    <property type="term" value="C:mitochondrial inner membrane peptidase complex"/>
    <property type="evidence" value="ECO:0007669"/>
    <property type="project" value="TreeGrafter"/>
</dbReference>
<dbReference type="PANTHER" id="PTHR12383:SF16">
    <property type="entry name" value="MITOCHONDRIAL INNER MEMBRANE PROTEASE SUBUNIT 1"/>
    <property type="match status" value="1"/>
</dbReference>
<evidence type="ECO:0000313" key="12">
    <source>
        <dbReference type="Proteomes" id="UP001454036"/>
    </source>
</evidence>
<comment type="function">
    <text evidence="7">Catalyzes the removal of transit peptides required for the targeting of proteins from the mitochondrial matrix, across the inner membrane, into the inter-membrane space.</text>
</comment>
<evidence type="ECO:0000313" key="11">
    <source>
        <dbReference type="EMBL" id="GAA0174371.1"/>
    </source>
</evidence>
<dbReference type="CDD" id="cd06530">
    <property type="entry name" value="S26_SPase_I"/>
    <property type="match status" value="1"/>
</dbReference>